<evidence type="ECO:0000313" key="2">
    <source>
        <dbReference type="Proteomes" id="UP001165960"/>
    </source>
</evidence>
<reference evidence="1" key="1">
    <citation type="submission" date="2022-04" db="EMBL/GenBank/DDBJ databases">
        <title>Genome of the entomopathogenic fungus Entomophthora muscae.</title>
        <authorList>
            <person name="Elya C."/>
            <person name="Lovett B.R."/>
            <person name="Lee E."/>
            <person name="Macias A.M."/>
            <person name="Hajek A.E."/>
            <person name="De Bivort B.L."/>
            <person name="Kasson M.T."/>
            <person name="De Fine Licht H.H."/>
            <person name="Stajich J.E."/>
        </authorList>
    </citation>
    <scope>NUCLEOTIDE SEQUENCE</scope>
    <source>
        <strain evidence="1">Berkeley</strain>
    </source>
</reference>
<accession>A0ACC2T1I0</accession>
<name>A0ACC2T1I0_9FUNG</name>
<keyword evidence="2" id="KW-1185">Reference proteome</keyword>
<proteinExistence type="predicted"/>
<dbReference type="EMBL" id="QTSX02003732">
    <property type="protein sequence ID" value="KAJ9068440.1"/>
    <property type="molecule type" value="Genomic_DNA"/>
</dbReference>
<comment type="caution">
    <text evidence="1">The sequence shown here is derived from an EMBL/GenBank/DDBJ whole genome shotgun (WGS) entry which is preliminary data.</text>
</comment>
<sequence length="305" mass="35245">MNNDEVIWQVVNNKFCSFKVKTVQQAFCRNEYNVTGLCNRGSCPLANSRYATVREIDGSCYLFVKTAERAHSPAKLWEKIKLSKNLVHALAKIDEELIYWPNFMINRCKQRLTRIKQYLVKMRRLKLKNGPKLVSINKKIERREASRELKAEAAAKLEKSIEKELLNRLKSKAYGDEPLNVNEDVWKAILEGDKLELEDELSEDEEDEENEFEEEREYVEAESDDEDLEDMFTSGKMTQSNLGSSDDEYSSGSDQEEDSDQDSSDSGARPAKRKAPEPKPEAKKSKKKRGSYVEIEYEEETMPMP</sequence>
<gene>
    <name evidence="1" type="primary">mak16_3</name>
    <name evidence="1" type="ORF">DSO57_1028521</name>
</gene>
<organism evidence="1 2">
    <name type="scientific">Entomophthora muscae</name>
    <dbReference type="NCBI Taxonomy" id="34485"/>
    <lineage>
        <taxon>Eukaryota</taxon>
        <taxon>Fungi</taxon>
        <taxon>Fungi incertae sedis</taxon>
        <taxon>Zoopagomycota</taxon>
        <taxon>Entomophthoromycotina</taxon>
        <taxon>Entomophthoromycetes</taxon>
        <taxon>Entomophthorales</taxon>
        <taxon>Entomophthoraceae</taxon>
        <taxon>Entomophthora</taxon>
    </lineage>
</organism>
<protein>
    <submittedName>
        <fullName evidence="1">Protein MAK16</fullName>
    </submittedName>
</protein>
<dbReference type="Proteomes" id="UP001165960">
    <property type="component" value="Unassembled WGS sequence"/>
</dbReference>
<evidence type="ECO:0000313" key="1">
    <source>
        <dbReference type="EMBL" id="KAJ9068440.1"/>
    </source>
</evidence>